<dbReference type="FunFam" id="1.20.1250.20:FF:000013">
    <property type="entry name" value="MFS general substrate transporter"/>
    <property type="match status" value="1"/>
</dbReference>
<evidence type="ECO:0000256" key="5">
    <source>
        <dbReference type="ARBA" id="ARBA00023136"/>
    </source>
</evidence>
<feature type="transmembrane region" description="Helical" evidence="6">
    <location>
        <begin position="450"/>
        <end position="470"/>
    </location>
</feature>
<dbReference type="InterPro" id="IPR036259">
    <property type="entry name" value="MFS_trans_sf"/>
</dbReference>
<name>A0A0F2LTY4_SPOSC</name>
<dbReference type="OrthoDB" id="2962993at2759"/>
<dbReference type="KEGG" id="ssck:SPSK_05232"/>
<dbReference type="Gene3D" id="1.20.1250.20">
    <property type="entry name" value="MFS general substrate transporter like domains"/>
    <property type="match status" value="1"/>
</dbReference>
<reference evidence="8 9" key="2">
    <citation type="journal article" date="2015" name="Eukaryot. Cell">
        <title>Asexual propagation of a virulent clone complex in a human and feline outbreak of sporotrichosis.</title>
        <authorList>
            <person name="Teixeira Mde M."/>
            <person name="Rodrigues A.M."/>
            <person name="Tsui C.K."/>
            <person name="de Almeida L.G."/>
            <person name="Van Diepeningen A.D."/>
            <person name="van den Ende B.G."/>
            <person name="Fernandes G.F."/>
            <person name="Kano R."/>
            <person name="Hamelin R.C."/>
            <person name="Lopes-Bezerra L.M."/>
            <person name="Vasconcelos A.T."/>
            <person name="de Hoog S."/>
            <person name="de Camargo Z.P."/>
            <person name="Felipe M.S."/>
        </authorList>
    </citation>
    <scope>NUCLEOTIDE SEQUENCE [LARGE SCALE GENOMIC DNA]</scope>
    <source>
        <strain evidence="8 9">1099-18</strain>
    </source>
</reference>
<feature type="transmembrane region" description="Helical" evidence="6">
    <location>
        <begin position="417"/>
        <end position="438"/>
    </location>
</feature>
<evidence type="ECO:0000256" key="3">
    <source>
        <dbReference type="ARBA" id="ARBA00022692"/>
    </source>
</evidence>
<dbReference type="Pfam" id="PF07690">
    <property type="entry name" value="MFS_1"/>
    <property type="match status" value="1"/>
</dbReference>
<evidence type="ECO:0000313" key="8">
    <source>
        <dbReference type="EMBL" id="KJR80324.1"/>
    </source>
</evidence>
<keyword evidence="3 6" id="KW-0812">Transmembrane</keyword>
<feature type="transmembrane region" description="Helical" evidence="6">
    <location>
        <begin position="291"/>
        <end position="318"/>
    </location>
</feature>
<evidence type="ECO:0000256" key="2">
    <source>
        <dbReference type="ARBA" id="ARBA00022448"/>
    </source>
</evidence>
<keyword evidence="5 6" id="KW-0472">Membrane</keyword>
<sequence length="502" mass="54755">MTTDATEKDVKTAAAPVTDVQDVASELTAIYIDPEREAAALRKFDRWLVPVAFSFLVLSSLDRNNVRSVLLFAAGSFFPSMLGNAKVFGFATDLNLTGNKFGNLTTVVSVTLIAFEVPWVIAIRRYGANRALGVGLIMWSAVTLGTAFVQTYGQALAVRTLLGIFEAGISPGFAYLFATIYPRHAAGKRVMMGNLANCTSGAFGGLIAYGVQSMGTRRGMVPWRWLFVFEAIVTVVIGGIGLAILPRTPEEAWFLTDDEKETMRLRRRRDETFRGSDEFDWKWVRLCLGDAYIYVCALAFFTSSVAITGFGVFLPTIIQGLGYAAIQVNYLTIPVYVVGALSLVTNCYVSDRLNRRAIVLLWCCLPVIAGYLICVGTANAHAGYAGMFVLVLGVYPISTLVVAWMGTNLSPDNKRAFGLPFFYSIGNLSLLVSSQLYPSTQGPRYVQGNAVSAGLEVVAAALYLCSWLILRRRNAQKKKLISEGVTDNGMEGDRALDFTYGL</sequence>
<feature type="transmembrane region" description="Helical" evidence="6">
    <location>
        <begin position="357"/>
        <end position="378"/>
    </location>
</feature>
<dbReference type="PROSITE" id="PS50850">
    <property type="entry name" value="MFS"/>
    <property type="match status" value="1"/>
</dbReference>
<comment type="caution">
    <text evidence="8">The sequence shown here is derived from an EMBL/GenBank/DDBJ whole genome shotgun (WGS) entry which is preliminary data.</text>
</comment>
<dbReference type="GeneID" id="27667259"/>
<feature type="transmembrane region" description="Helical" evidence="6">
    <location>
        <begin position="324"/>
        <end position="345"/>
    </location>
</feature>
<dbReference type="AlphaFoldDB" id="A0A0F2LTY4"/>
<dbReference type="PANTHER" id="PTHR43791:SF24">
    <property type="entry name" value="NICOTINIC ACID PLASMA MEMBRANE TRANSPORTER"/>
    <property type="match status" value="1"/>
</dbReference>
<evidence type="ECO:0000256" key="1">
    <source>
        <dbReference type="ARBA" id="ARBA00004141"/>
    </source>
</evidence>
<evidence type="ECO:0000256" key="6">
    <source>
        <dbReference type="SAM" id="Phobius"/>
    </source>
</evidence>
<keyword evidence="2" id="KW-0813">Transport</keyword>
<gene>
    <name evidence="8" type="ORF">SPSK_05232</name>
</gene>
<feature type="transmembrane region" description="Helical" evidence="6">
    <location>
        <begin position="68"/>
        <end position="89"/>
    </location>
</feature>
<proteinExistence type="predicted"/>
<dbReference type="GO" id="GO:0022857">
    <property type="term" value="F:transmembrane transporter activity"/>
    <property type="evidence" value="ECO:0007669"/>
    <property type="project" value="InterPro"/>
</dbReference>
<feature type="domain" description="Major facilitator superfamily (MFS) profile" evidence="7">
    <location>
        <begin position="48"/>
        <end position="474"/>
    </location>
</feature>
<comment type="subcellular location">
    <subcellularLocation>
        <location evidence="1">Membrane</location>
        <topology evidence="1">Multi-pass membrane protein</topology>
    </subcellularLocation>
</comment>
<organism evidence="8 9">
    <name type="scientific">Sporothrix schenckii 1099-18</name>
    <dbReference type="NCBI Taxonomy" id="1397361"/>
    <lineage>
        <taxon>Eukaryota</taxon>
        <taxon>Fungi</taxon>
        <taxon>Dikarya</taxon>
        <taxon>Ascomycota</taxon>
        <taxon>Pezizomycotina</taxon>
        <taxon>Sordariomycetes</taxon>
        <taxon>Sordariomycetidae</taxon>
        <taxon>Ophiostomatales</taxon>
        <taxon>Ophiostomataceae</taxon>
        <taxon>Sporothrix</taxon>
    </lineage>
</organism>
<dbReference type="InterPro" id="IPR011701">
    <property type="entry name" value="MFS"/>
</dbReference>
<reference evidence="8 9" key="1">
    <citation type="journal article" date="2014" name="BMC Genomics">
        <title>Comparative genomics of the major fungal agents of human and animal Sporotrichosis: Sporothrix schenckii and Sporothrix brasiliensis.</title>
        <authorList>
            <person name="Teixeira M.M."/>
            <person name="de Almeida L.G."/>
            <person name="Kubitschek-Barreira P."/>
            <person name="Alves F.L."/>
            <person name="Kioshima E.S."/>
            <person name="Abadio A.K."/>
            <person name="Fernandes L."/>
            <person name="Derengowski L.S."/>
            <person name="Ferreira K.S."/>
            <person name="Souza R.C."/>
            <person name="Ruiz J.C."/>
            <person name="de Andrade N.C."/>
            <person name="Paes H.C."/>
            <person name="Nicola A.M."/>
            <person name="Albuquerque P."/>
            <person name="Gerber A.L."/>
            <person name="Martins V.P."/>
            <person name="Peconick L.D."/>
            <person name="Neto A.V."/>
            <person name="Chaucanez C.B."/>
            <person name="Silva P.A."/>
            <person name="Cunha O.L."/>
            <person name="de Oliveira F.F."/>
            <person name="dos Santos T.C."/>
            <person name="Barros A.L."/>
            <person name="Soares M.A."/>
            <person name="de Oliveira L.M."/>
            <person name="Marini M.M."/>
            <person name="Villalobos-Duno H."/>
            <person name="Cunha M.M."/>
            <person name="de Hoog S."/>
            <person name="da Silveira J.F."/>
            <person name="Henrissat B."/>
            <person name="Nino-Vega G.A."/>
            <person name="Cisalpino P.S."/>
            <person name="Mora-Montes H.M."/>
            <person name="Almeida S.R."/>
            <person name="Stajich J.E."/>
            <person name="Lopes-Bezerra L.M."/>
            <person name="Vasconcelos A.T."/>
            <person name="Felipe M.S."/>
        </authorList>
    </citation>
    <scope>NUCLEOTIDE SEQUENCE [LARGE SCALE GENOMIC DNA]</scope>
    <source>
        <strain evidence="8 9">1099-18</strain>
    </source>
</reference>
<dbReference type="RefSeq" id="XP_016583000.1">
    <property type="nucleotide sequence ID" value="XM_016731982.1"/>
</dbReference>
<dbReference type="InterPro" id="IPR020846">
    <property type="entry name" value="MFS_dom"/>
</dbReference>
<protein>
    <submittedName>
        <fullName evidence="8">Putative nicotinic acid plasma membrane transporter (Putative)</fullName>
    </submittedName>
</protein>
<dbReference type="Proteomes" id="UP000033710">
    <property type="component" value="Unassembled WGS sequence"/>
</dbReference>
<feature type="transmembrane region" description="Helical" evidence="6">
    <location>
        <begin position="131"/>
        <end position="150"/>
    </location>
</feature>
<evidence type="ECO:0000256" key="4">
    <source>
        <dbReference type="ARBA" id="ARBA00022989"/>
    </source>
</evidence>
<feature type="transmembrane region" description="Helical" evidence="6">
    <location>
        <begin position="190"/>
        <end position="211"/>
    </location>
</feature>
<accession>A0A0F2LTY4</accession>
<dbReference type="GO" id="GO:0016020">
    <property type="term" value="C:membrane"/>
    <property type="evidence" value="ECO:0007669"/>
    <property type="project" value="UniProtKB-SubCell"/>
</dbReference>
<feature type="transmembrane region" description="Helical" evidence="6">
    <location>
        <begin position="156"/>
        <end position="178"/>
    </location>
</feature>
<keyword evidence="4 6" id="KW-1133">Transmembrane helix</keyword>
<dbReference type="VEuPathDB" id="FungiDB:SPSK_05232"/>
<feature type="transmembrane region" description="Helical" evidence="6">
    <location>
        <begin position="101"/>
        <end position="122"/>
    </location>
</feature>
<dbReference type="PANTHER" id="PTHR43791">
    <property type="entry name" value="PERMEASE-RELATED"/>
    <property type="match status" value="1"/>
</dbReference>
<evidence type="ECO:0000259" key="7">
    <source>
        <dbReference type="PROSITE" id="PS50850"/>
    </source>
</evidence>
<dbReference type="EMBL" id="AXCR01000012">
    <property type="protein sequence ID" value="KJR80324.1"/>
    <property type="molecule type" value="Genomic_DNA"/>
</dbReference>
<dbReference type="SUPFAM" id="SSF103473">
    <property type="entry name" value="MFS general substrate transporter"/>
    <property type="match status" value="1"/>
</dbReference>
<feature type="transmembrane region" description="Helical" evidence="6">
    <location>
        <begin position="223"/>
        <end position="245"/>
    </location>
</feature>
<feature type="transmembrane region" description="Helical" evidence="6">
    <location>
        <begin position="384"/>
        <end position="405"/>
    </location>
</feature>
<evidence type="ECO:0000313" key="9">
    <source>
        <dbReference type="Proteomes" id="UP000033710"/>
    </source>
</evidence>